<dbReference type="PANTHER" id="PTHR12358">
    <property type="entry name" value="SPHINGOSINE KINASE"/>
    <property type="match status" value="1"/>
</dbReference>
<keyword evidence="2" id="KW-0808">Transferase</keyword>
<dbReference type="RefSeq" id="WP_183793903.1">
    <property type="nucleotide sequence ID" value="NZ_JACIDU010000015.1"/>
</dbReference>
<dbReference type="InterPro" id="IPR016064">
    <property type="entry name" value="NAD/diacylglycerol_kinase_sf"/>
</dbReference>
<dbReference type="InterPro" id="IPR001206">
    <property type="entry name" value="Diacylglycerol_kinase_cat_dom"/>
</dbReference>
<organism evidence="2 3">
    <name type="scientific">Allorhizobium borbori</name>
    <dbReference type="NCBI Taxonomy" id="485907"/>
    <lineage>
        <taxon>Bacteria</taxon>
        <taxon>Pseudomonadati</taxon>
        <taxon>Pseudomonadota</taxon>
        <taxon>Alphaproteobacteria</taxon>
        <taxon>Hyphomicrobiales</taxon>
        <taxon>Rhizobiaceae</taxon>
        <taxon>Rhizobium/Agrobacterium group</taxon>
        <taxon>Allorhizobium</taxon>
    </lineage>
</organism>
<dbReference type="PANTHER" id="PTHR12358:SF54">
    <property type="entry name" value="SPHINGOSINE KINASE RELATED PROTEIN"/>
    <property type="match status" value="1"/>
</dbReference>
<reference evidence="2 3" key="1">
    <citation type="submission" date="2020-08" db="EMBL/GenBank/DDBJ databases">
        <title>Genomic Encyclopedia of Type Strains, Phase IV (KMG-IV): sequencing the most valuable type-strain genomes for metagenomic binning, comparative biology and taxonomic classification.</title>
        <authorList>
            <person name="Goeker M."/>
        </authorList>
    </citation>
    <scope>NUCLEOTIDE SEQUENCE [LARGE SCALE GENOMIC DNA]</scope>
    <source>
        <strain evidence="2 3">DSM 26385</strain>
    </source>
</reference>
<feature type="domain" description="DAGKc" evidence="1">
    <location>
        <begin position="1"/>
        <end position="131"/>
    </location>
</feature>
<dbReference type="SUPFAM" id="SSF111331">
    <property type="entry name" value="NAD kinase/diacylglycerol kinase-like"/>
    <property type="match status" value="1"/>
</dbReference>
<sequence>MKFKAFFNREGGTFRTADMDAFTARAIEVFEDAGHDITVSVVGGEDIEPAICAAAEAGGIEGIIAGGGDGTISTAAGLAWRHDLVLGVVPAGTMNLFARSLNVPLDPAAALAALATGDVRAVDIASANGRPFVHQFSAGLHARMVRLRNRMDYASRLGKIRASTRAALGVILNPPAFDVEFTLAGESGQRHVSAVSVSNNAFGVNPFLVPEDVAGGNLGFYIADALPPAGVMRLAIDILRGRLKDNAAVTFSDTPEVDLHFPRAPRTARCVIDGELVPMPRDVHLEIHAGELKVLVPAGLAA</sequence>
<name>A0A7W6P1X1_9HYPH</name>
<dbReference type="InterPro" id="IPR050187">
    <property type="entry name" value="Lipid_Phosphate_FormReg"/>
</dbReference>
<keyword evidence="3" id="KW-1185">Reference proteome</keyword>
<keyword evidence="2" id="KW-0418">Kinase</keyword>
<dbReference type="AlphaFoldDB" id="A0A7W6P1X1"/>
<dbReference type="Gene3D" id="2.60.200.40">
    <property type="match status" value="1"/>
</dbReference>
<evidence type="ECO:0000313" key="2">
    <source>
        <dbReference type="EMBL" id="MBB4104824.1"/>
    </source>
</evidence>
<dbReference type="Pfam" id="PF00781">
    <property type="entry name" value="DAGK_cat"/>
    <property type="match status" value="1"/>
</dbReference>
<dbReference type="Proteomes" id="UP000584824">
    <property type="component" value="Unassembled WGS sequence"/>
</dbReference>
<proteinExistence type="predicted"/>
<dbReference type="InterPro" id="IPR017438">
    <property type="entry name" value="ATP-NAD_kinase_N"/>
</dbReference>
<evidence type="ECO:0000259" key="1">
    <source>
        <dbReference type="PROSITE" id="PS50146"/>
    </source>
</evidence>
<protein>
    <submittedName>
        <fullName evidence="2">Diacylglycerol kinase family enzyme</fullName>
    </submittedName>
</protein>
<evidence type="ECO:0000313" key="3">
    <source>
        <dbReference type="Proteomes" id="UP000584824"/>
    </source>
</evidence>
<dbReference type="GO" id="GO:0016301">
    <property type="term" value="F:kinase activity"/>
    <property type="evidence" value="ECO:0007669"/>
    <property type="project" value="UniProtKB-KW"/>
</dbReference>
<dbReference type="PROSITE" id="PS50146">
    <property type="entry name" value="DAGK"/>
    <property type="match status" value="1"/>
</dbReference>
<gene>
    <name evidence="2" type="ORF">GGQ66_003406</name>
</gene>
<dbReference type="EMBL" id="JACIDU010000015">
    <property type="protein sequence ID" value="MBB4104824.1"/>
    <property type="molecule type" value="Genomic_DNA"/>
</dbReference>
<dbReference type="Gene3D" id="3.40.50.10330">
    <property type="entry name" value="Probable inorganic polyphosphate/atp-NAD kinase, domain 1"/>
    <property type="match status" value="1"/>
</dbReference>
<accession>A0A7W6P1X1</accession>
<comment type="caution">
    <text evidence="2">The sequence shown here is derived from an EMBL/GenBank/DDBJ whole genome shotgun (WGS) entry which is preliminary data.</text>
</comment>